<evidence type="ECO:0000313" key="2">
    <source>
        <dbReference type="EMBL" id="TBU30885.1"/>
    </source>
</evidence>
<feature type="transmembrane region" description="Helical" evidence="1">
    <location>
        <begin position="51"/>
        <end position="73"/>
    </location>
</feature>
<protein>
    <submittedName>
        <fullName evidence="2">Uncharacterized protein</fullName>
    </submittedName>
</protein>
<reference evidence="2" key="1">
    <citation type="submission" date="2019-01" db="EMBL/GenBank/DDBJ databases">
        <title>Draft genome sequences of three monokaryotic isolates of the white-rot basidiomycete fungus Dichomitus squalens.</title>
        <authorList>
            <consortium name="DOE Joint Genome Institute"/>
            <person name="Lopez S.C."/>
            <person name="Andreopoulos B."/>
            <person name="Pangilinan J."/>
            <person name="Lipzen A."/>
            <person name="Riley R."/>
            <person name="Ahrendt S."/>
            <person name="Ng V."/>
            <person name="Barry K."/>
            <person name="Daum C."/>
            <person name="Grigoriev I.V."/>
            <person name="Hilden K.S."/>
            <person name="Makela M.R."/>
            <person name="de Vries R.P."/>
        </authorList>
    </citation>
    <scope>NUCLEOTIDE SEQUENCE [LARGE SCALE GENOMIC DNA]</scope>
    <source>
        <strain evidence="2">OM18370.1</strain>
    </source>
</reference>
<sequence>MDMHLDSPVHETKCKGCEDLPAVRHRDVRTRTYHATSPGPSKGRTFMLRRIYAVNMPELSLLTFVFNAVAIYLGSECGIRRVGHLPLGAMRRVQRGEMGVRMKELSRIA</sequence>
<keyword evidence="1" id="KW-0472">Membrane</keyword>
<keyword evidence="1" id="KW-1133">Transmembrane helix</keyword>
<name>A0A4Q9MTB4_9APHY</name>
<keyword evidence="1" id="KW-0812">Transmembrane</keyword>
<organism evidence="2">
    <name type="scientific">Dichomitus squalens</name>
    <dbReference type="NCBI Taxonomy" id="114155"/>
    <lineage>
        <taxon>Eukaryota</taxon>
        <taxon>Fungi</taxon>
        <taxon>Dikarya</taxon>
        <taxon>Basidiomycota</taxon>
        <taxon>Agaricomycotina</taxon>
        <taxon>Agaricomycetes</taxon>
        <taxon>Polyporales</taxon>
        <taxon>Polyporaceae</taxon>
        <taxon>Dichomitus</taxon>
    </lineage>
</organism>
<accession>A0A4Q9MTB4</accession>
<dbReference type="EMBL" id="ML143403">
    <property type="protein sequence ID" value="TBU30885.1"/>
    <property type="molecule type" value="Genomic_DNA"/>
</dbReference>
<dbReference type="AlphaFoldDB" id="A0A4Q9MTB4"/>
<evidence type="ECO:0000256" key="1">
    <source>
        <dbReference type="SAM" id="Phobius"/>
    </source>
</evidence>
<gene>
    <name evidence="2" type="ORF">BD311DRAFT_753991</name>
</gene>
<proteinExistence type="predicted"/>
<dbReference type="Proteomes" id="UP000292957">
    <property type="component" value="Unassembled WGS sequence"/>
</dbReference>